<keyword evidence="3" id="KW-0804">Transcription</keyword>
<evidence type="ECO:0000256" key="2">
    <source>
        <dbReference type="ARBA" id="ARBA00023125"/>
    </source>
</evidence>
<dbReference type="InterPro" id="IPR011991">
    <property type="entry name" value="ArsR-like_HTH"/>
</dbReference>
<dbReference type="PRINTS" id="PR00033">
    <property type="entry name" value="HTHASNC"/>
</dbReference>
<keyword evidence="1" id="KW-0805">Transcription regulation</keyword>
<dbReference type="Pfam" id="PF01037">
    <property type="entry name" value="AsnC_trans_reg"/>
    <property type="match status" value="1"/>
</dbReference>
<dbReference type="Gene3D" id="3.30.70.920">
    <property type="match status" value="1"/>
</dbReference>
<organism evidence="5 6">
    <name type="scientific">Aureicoccus marinus</name>
    <dbReference type="NCBI Taxonomy" id="754435"/>
    <lineage>
        <taxon>Bacteria</taxon>
        <taxon>Pseudomonadati</taxon>
        <taxon>Bacteroidota</taxon>
        <taxon>Flavobacteriia</taxon>
        <taxon>Flavobacteriales</taxon>
        <taxon>Flavobacteriaceae</taxon>
        <taxon>Aureicoccus</taxon>
    </lineage>
</organism>
<dbReference type="GO" id="GO:0043565">
    <property type="term" value="F:sequence-specific DNA binding"/>
    <property type="evidence" value="ECO:0007669"/>
    <property type="project" value="InterPro"/>
</dbReference>
<dbReference type="InterPro" id="IPR011008">
    <property type="entry name" value="Dimeric_a/b-barrel"/>
</dbReference>
<dbReference type="InterPro" id="IPR036388">
    <property type="entry name" value="WH-like_DNA-bd_sf"/>
</dbReference>
<comment type="caution">
    <text evidence="5">The sequence shown here is derived from an EMBL/GenBank/DDBJ whole genome shotgun (WGS) entry which is preliminary data.</text>
</comment>
<dbReference type="EMBL" id="MQVX01000001">
    <property type="protein sequence ID" value="PQJ14587.1"/>
    <property type="molecule type" value="Genomic_DNA"/>
</dbReference>
<dbReference type="PANTHER" id="PTHR30154">
    <property type="entry name" value="LEUCINE-RESPONSIVE REGULATORY PROTEIN"/>
    <property type="match status" value="1"/>
</dbReference>
<dbReference type="SUPFAM" id="SSF46785">
    <property type="entry name" value="Winged helix' DNA-binding domain"/>
    <property type="match status" value="1"/>
</dbReference>
<keyword evidence="6" id="KW-1185">Reference proteome</keyword>
<dbReference type="SMART" id="SM00344">
    <property type="entry name" value="HTH_ASNC"/>
    <property type="match status" value="1"/>
</dbReference>
<evidence type="ECO:0000313" key="5">
    <source>
        <dbReference type="EMBL" id="PQJ14587.1"/>
    </source>
</evidence>
<sequence length="149" mass="16922">MDVVNFRILEALQEDARMPFTRIGQELGMSSPAISDRVKKMEDLGVIRGYKAIVDPKALGYQFQAMITLRAFVGKLRPLLDKVPQLREVRNCYRITGTENIIMEVVLEDQGHLERFIDLLIAYGETRTHVVLSQVIAQNPLGRPLAKKD</sequence>
<dbReference type="InterPro" id="IPR019888">
    <property type="entry name" value="Tscrpt_reg_AsnC-like"/>
</dbReference>
<evidence type="ECO:0000256" key="1">
    <source>
        <dbReference type="ARBA" id="ARBA00023015"/>
    </source>
</evidence>
<dbReference type="GO" id="GO:0043200">
    <property type="term" value="P:response to amino acid"/>
    <property type="evidence" value="ECO:0007669"/>
    <property type="project" value="TreeGrafter"/>
</dbReference>
<evidence type="ECO:0000313" key="6">
    <source>
        <dbReference type="Proteomes" id="UP000239366"/>
    </source>
</evidence>
<reference evidence="6" key="1">
    <citation type="submission" date="2016-11" db="EMBL/GenBank/DDBJ databases">
        <title>Trade-off between light-utilization and light-protection in marine flavobacteria.</title>
        <authorList>
            <person name="Kumagai Y."/>
            <person name="Yoshizawa S."/>
            <person name="Kogure K."/>
        </authorList>
    </citation>
    <scope>NUCLEOTIDE SEQUENCE [LARGE SCALE GENOMIC DNA]</scope>
    <source>
        <strain evidence="6">SG-18</strain>
    </source>
</reference>
<protein>
    <submittedName>
        <fullName evidence="5">ArsR family transcriptional regulator</fullName>
    </submittedName>
</protein>
<evidence type="ECO:0000259" key="4">
    <source>
        <dbReference type="PROSITE" id="PS50956"/>
    </source>
</evidence>
<name>A0A2S7T4Z2_9FLAO</name>
<dbReference type="Gene3D" id="1.10.10.10">
    <property type="entry name" value="Winged helix-like DNA-binding domain superfamily/Winged helix DNA-binding domain"/>
    <property type="match status" value="1"/>
</dbReference>
<dbReference type="AlphaFoldDB" id="A0A2S7T4Z2"/>
<accession>A0A2S7T4Z2</accession>
<dbReference type="InterPro" id="IPR000485">
    <property type="entry name" value="AsnC-type_HTH_dom"/>
</dbReference>
<dbReference type="RefSeq" id="WP_105000222.1">
    <property type="nucleotide sequence ID" value="NZ_MQVX01000001.1"/>
</dbReference>
<dbReference type="CDD" id="cd00090">
    <property type="entry name" value="HTH_ARSR"/>
    <property type="match status" value="1"/>
</dbReference>
<feature type="domain" description="HTH asnC-type" evidence="4">
    <location>
        <begin position="1"/>
        <end position="62"/>
    </location>
</feature>
<dbReference type="PROSITE" id="PS50956">
    <property type="entry name" value="HTH_ASNC_2"/>
    <property type="match status" value="1"/>
</dbReference>
<dbReference type="GO" id="GO:0006355">
    <property type="term" value="P:regulation of DNA-templated transcription"/>
    <property type="evidence" value="ECO:0007669"/>
    <property type="project" value="UniProtKB-ARBA"/>
</dbReference>
<dbReference type="OrthoDB" id="9800326at2"/>
<dbReference type="Proteomes" id="UP000239366">
    <property type="component" value="Unassembled WGS sequence"/>
</dbReference>
<dbReference type="InterPro" id="IPR019887">
    <property type="entry name" value="Tscrpt_reg_AsnC/Lrp_C"/>
</dbReference>
<proteinExistence type="predicted"/>
<dbReference type="InterPro" id="IPR036390">
    <property type="entry name" value="WH_DNA-bd_sf"/>
</dbReference>
<dbReference type="GO" id="GO:0005829">
    <property type="term" value="C:cytosol"/>
    <property type="evidence" value="ECO:0007669"/>
    <property type="project" value="TreeGrafter"/>
</dbReference>
<dbReference type="Pfam" id="PF13404">
    <property type="entry name" value="HTH_AsnC-type"/>
    <property type="match status" value="1"/>
</dbReference>
<evidence type="ECO:0000256" key="3">
    <source>
        <dbReference type="ARBA" id="ARBA00023163"/>
    </source>
</evidence>
<dbReference type="SUPFAM" id="SSF54909">
    <property type="entry name" value="Dimeric alpha+beta barrel"/>
    <property type="match status" value="1"/>
</dbReference>
<keyword evidence="2" id="KW-0238">DNA-binding</keyword>
<gene>
    <name evidence="5" type="ORF">BST99_01430</name>
</gene>
<dbReference type="PANTHER" id="PTHR30154:SF53">
    <property type="entry name" value="HTH-TYPE TRANSCRIPTIONAL REGULATOR LRPC"/>
    <property type="match status" value="1"/>
</dbReference>